<reference evidence="1" key="1">
    <citation type="submission" date="2020-11" db="EMBL/GenBank/DDBJ databases">
        <authorList>
            <consortium name="DOE Joint Genome Institute"/>
            <person name="Ahrendt S."/>
            <person name="Riley R."/>
            <person name="Andreopoulos W."/>
            <person name="Labutti K."/>
            <person name="Pangilinan J."/>
            <person name="Ruiz-Duenas F.J."/>
            <person name="Barrasa J.M."/>
            <person name="Sanchez-Garcia M."/>
            <person name="Camarero S."/>
            <person name="Miyauchi S."/>
            <person name="Serrano A."/>
            <person name="Linde D."/>
            <person name="Babiker R."/>
            <person name="Drula E."/>
            <person name="Ayuso-Fernandez I."/>
            <person name="Pacheco R."/>
            <person name="Padilla G."/>
            <person name="Ferreira P."/>
            <person name="Barriuso J."/>
            <person name="Kellner H."/>
            <person name="Castanera R."/>
            <person name="Alfaro M."/>
            <person name="Ramirez L."/>
            <person name="Pisabarro A.G."/>
            <person name="Kuo A."/>
            <person name="Tritt A."/>
            <person name="Lipzen A."/>
            <person name="He G."/>
            <person name="Yan M."/>
            <person name="Ng V."/>
            <person name="Cullen D."/>
            <person name="Martin F."/>
            <person name="Rosso M.-N."/>
            <person name="Henrissat B."/>
            <person name="Hibbett D."/>
            <person name="Martinez A.T."/>
            <person name="Grigoriev I.V."/>
        </authorList>
    </citation>
    <scope>NUCLEOTIDE SEQUENCE</scope>
    <source>
        <strain evidence="1">AH 40177</strain>
    </source>
</reference>
<evidence type="ECO:0000313" key="1">
    <source>
        <dbReference type="EMBL" id="KAF9058587.1"/>
    </source>
</evidence>
<dbReference type="Proteomes" id="UP000772434">
    <property type="component" value="Unassembled WGS sequence"/>
</dbReference>
<organism evidence="1 2">
    <name type="scientific">Rhodocollybia butyracea</name>
    <dbReference type="NCBI Taxonomy" id="206335"/>
    <lineage>
        <taxon>Eukaryota</taxon>
        <taxon>Fungi</taxon>
        <taxon>Dikarya</taxon>
        <taxon>Basidiomycota</taxon>
        <taxon>Agaricomycotina</taxon>
        <taxon>Agaricomycetes</taxon>
        <taxon>Agaricomycetidae</taxon>
        <taxon>Agaricales</taxon>
        <taxon>Marasmiineae</taxon>
        <taxon>Omphalotaceae</taxon>
        <taxon>Rhodocollybia</taxon>
    </lineage>
</organism>
<accession>A0A9P5P998</accession>
<gene>
    <name evidence="1" type="ORF">BDP27DRAFT_1432517</name>
</gene>
<evidence type="ECO:0000313" key="2">
    <source>
        <dbReference type="Proteomes" id="UP000772434"/>
    </source>
</evidence>
<dbReference type="EMBL" id="JADNRY010000364">
    <property type="protein sequence ID" value="KAF9058587.1"/>
    <property type="molecule type" value="Genomic_DNA"/>
</dbReference>
<sequence>MSYELHPTYPQTLPANFSQSSDHAKAIFGLILLWQHKIGSTTVQDLMSCADSTLKHHTTVNMGIKNAHFFGAIMVKRCSECIDRDQVHPWTSSERFDLLRQYTDWLIKVKDRDTLKEIILQIFAITELGRVTQENQEFKQELMDVVALLDKNHCEARSSIPTSNKRKRDEIDEGREGPIKISRHTISYTQREVEALIESCKKIEEASMDPLMLNDELAQAMSELKDTLNTFV</sequence>
<keyword evidence="2" id="KW-1185">Reference proteome</keyword>
<dbReference type="OrthoDB" id="3119188at2759"/>
<comment type="caution">
    <text evidence="1">The sequence shown here is derived from an EMBL/GenBank/DDBJ whole genome shotgun (WGS) entry which is preliminary data.</text>
</comment>
<name>A0A9P5P998_9AGAR</name>
<protein>
    <submittedName>
        <fullName evidence="1">Uncharacterized protein</fullName>
    </submittedName>
</protein>
<proteinExistence type="predicted"/>
<dbReference type="AlphaFoldDB" id="A0A9P5P998"/>